<dbReference type="Proteomes" id="UP000025241">
    <property type="component" value="Chromosome I"/>
</dbReference>
<name>A0A024HC84_PSEKB</name>
<sequence>MYKGFTLISARSTWQQNLLLLAGLLFVFPPAVSANNAPSPVLRVCIADQDVPPFSYAHSESQVQQALRAAARRHGWQVDYRVRPWLRCQVELSAGKFDALIPIAPAEHNLQAFVFPMRDGKPDPSRALGAVRAVAARQVGSGANWDGQQFSGVQGPVIYLQGMQALSEQFTHAGVAAASTRTSVDMVRMLLAGRTNLVVDVEPRLRRTLEAAGASERVQILPQVVLERDVYLAVSPPFYRQHKGFVEGIWRETAGADMQAGDAGPLAGPE</sequence>
<evidence type="ECO:0000313" key="1">
    <source>
        <dbReference type="EMBL" id="CDF82491.1"/>
    </source>
</evidence>
<dbReference type="Gene3D" id="3.40.190.10">
    <property type="entry name" value="Periplasmic binding protein-like II"/>
    <property type="match status" value="1"/>
</dbReference>
<dbReference type="PATRIC" id="fig|1301098.3.peg.1139"/>
<proteinExistence type="predicted"/>
<keyword evidence="2" id="KW-1185">Reference proteome</keyword>
<dbReference type="HOGENOM" id="CLU_1030002_0_0_6"/>
<reference evidence="1 2" key="1">
    <citation type="submission" date="2013-03" db="EMBL/GenBank/DDBJ databases">
        <authorList>
            <person name="Linke B."/>
        </authorList>
    </citation>
    <scope>NUCLEOTIDE SEQUENCE [LARGE SCALE GENOMIC DNA]</scope>
    <source>
        <strain evidence="1 2">B13</strain>
    </source>
</reference>
<evidence type="ECO:0008006" key="3">
    <source>
        <dbReference type="Google" id="ProtNLM"/>
    </source>
</evidence>
<dbReference type="EMBL" id="HG322950">
    <property type="protein sequence ID" value="CDF82491.1"/>
    <property type="molecule type" value="Genomic_DNA"/>
</dbReference>
<dbReference type="eggNOG" id="COG0834">
    <property type="taxonomic scope" value="Bacteria"/>
</dbReference>
<dbReference type="STRING" id="1301098.PKB_1126"/>
<dbReference type="AlphaFoldDB" id="A0A024HC84"/>
<gene>
    <name evidence="1" type="ORF">PKB_1126</name>
</gene>
<organism evidence="1 2">
    <name type="scientific">Pseudomonas knackmussii (strain DSM 6978 / CCUG 54928 / LMG 23759 / B13)</name>
    <dbReference type="NCBI Taxonomy" id="1301098"/>
    <lineage>
        <taxon>Bacteria</taxon>
        <taxon>Pseudomonadati</taxon>
        <taxon>Pseudomonadota</taxon>
        <taxon>Gammaproteobacteria</taxon>
        <taxon>Pseudomonadales</taxon>
        <taxon>Pseudomonadaceae</taxon>
        <taxon>Pseudomonas</taxon>
    </lineage>
</organism>
<protein>
    <recommendedName>
        <fullName evidence="3">Solute-binding protein family 3/N-terminal domain-containing protein</fullName>
    </recommendedName>
</protein>
<accession>A0A024HC84</accession>
<dbReference type="SUPFAM" id="SSF53850">
    <property type="entry name" value="Periplasmic binding protein-like II"/>
    <property type="match status" value="1"/>
</dbReference>
<evidence type="ECO:0000313" key="2">
    <source>
        <dbReference type="Proteomes" id="UP000025241"/>
    </source>
</evidence>
<reference evidence="1 2" key="2">
    <citation type="submission" date="2014-05" db="EMBL/GenBank/DDBJ databases">
        <title>Genome sequence of the 3-chlorobenzoate degrading bacterium Pseudomonas knackmussii B13 shows multiple evidence for horizontal gene transfer.</title>
        <authorList>
            <person name="Miyazaki R."/>
            <person name="Bertelli C."/>
            <person name="Falquet L."/>
            <person name="Robinson-Rechavi M."/>
            <person name="Gharib W."/>
            <person name="Roy S."/>
            <person name="Van der Meer J.R."/>
        </authorList>
    </citation>
    <scope>NUCLEOTIDE SEQUENCE [LARGE SCALE GENOMIC DNA]</scope>
    <source>
        <strain evidence="1 2">B13</strain>
    </source>
</reference>
<dbReference type="KEGG" id="pkc:PKB_1126"/>